<dbReference type="GeneTree" id="ENSGT00950000182818"/>
<reference evidence="8" key="1">
    <citation type="submission" date="2021-06" db="EMBL/GenBank/DDBJ databases">
        <authorList>
            <consortium name="Wellcome Sanger Institute Data Sharing"/>
        </authorList>
    </citation>
    <scope>NUCLEOTIDE SEQUENCE [LARGE SCALE GENOMIC DNA]</scope>
</reference>
<keyword evidence="7" id="KW-0732">Signal</keyword>
<feature type="signal peptide" evidence="7">
    <location>
        <begin position="1"/>
        <end position="22"/>
    </location>
</feature>
<reference evidence="8" key="2">
    <citation type="submission" date="2025-08" db="UniProtKB">
        <authorList>
            <consortium name="Ensembl"/>
        </authorList>
    </citation>
    <scope>IDENTIFICATION</scope>
</reference>
<evidence type="ECO:0000256" key="7">
    <source>
        <dbReference type="SAM" id="SignalP"/>
    </source>
</evidence>
<keyword evidence="6" id="KW-0472">Membrane</keyword>
<comment type="subcellular location">
    <subcellularLocation>
        <location evidence="1 5">Secreted</location>
    </subcellularLocation>
</comment>
<evidence type="ECO:0000256" key="1">
    <source>
        <dbReference type="ARBA" id="ARBA00004613"/>
    </source>
</evidence>
<dbReference type="Gene3D" id="1.20.1250.10">
    <property type="match status" value="1"/>
</dbReference>
<dbReference type="GO" id="GO:0005179">
    <property type="term" value="F:hormone activity"/>
    <property type="evidence" value="ECO:0007669"/>
    <property type="project" value="UniProtKB-KW"/>
</dbReference>
<evidence type="ECO:0000256" key="2">
    <source>
        <dbReference type="ARBA" id="ARBA00008474"/>
    </source>
</evidence>
<evidence type="ECO:0000256" key="4">
    <source>
        <dbReference type="ARBA" id="ARBA00023157"/>
    </source>
</evidence>
<organism evidence="8 9">
    <name type="scientific">Erpetoichthys calabaricus</name>
    <name type="common">Rope fish</name>
    <name type="synonym">Calamoichthys calabaricus</name>
    <dbReference type="NCBI Taxonomy" id="27687"/>
    <lineage>
        <taxon>Eukaryota</taxon>
        <taxon>Metazoa</taxon>
        <taxon>Chordata</taxon>
        <taxon>Craniata</taxon>
        <taxon>Vertebrata</taxon>
        <taxon>Euteleostomi</taxon>
        <taxon>Actinopterygii</taxon>
        <taxon>Polypteriformes</taxon>
        <taxon>Polypteridae</taxon>
        <taxon>Erpetoichthys</taxon>
    </lineage>
</organism>
<proteinExistence type="inferred from homology"/>
<dbReference type="PROSITE" id="PS00338">
    <property type="entry name" value="SOMATOTROPIN_2"/>
    <property type="match status" value="1"/>
</dbReference>
<evidence type="ECO:0000256" key="3">
    <source>
        <dbReference type="ARBA" id="ARBA00022525"/>
    </source>
</evidence>
<keyword evidence="6" id="KW-0812">Transmembrane</keyword>
<accession>A0A8C4SH26</accession>
<feature type="chain" id="PRO_5034497901" evidence="7">
    <location>
        <begin position="23"/>
        <end position="226"/>
    </location>
</feature>
<name>A0A8C4SH26_ERPCA</name>
<dbReference type="PANTHER" id="PTHR11417">
    <property type="entry name" value="SOMATOTROPIN,PROLACTIN"/>
    <property type="match status" value="1"/>
</dbReference>
<keyword evidence="3" id="KW-0964">Secreted</keyword>
<dbReference type="InterPro" id="IPR018116">
    <property type="entry name" value="Somatotropin_CS"/>
</dbReference>
<keyword evidence="6" id="KW-1133">Transmembrane helix</keyword>
<dbReference type="InterPro" id="IPR009079">
    <property type="entry name" value="4_helix_cytokine-like_core"/>
</dbReference>
<feature type="transmembrane region" description="Helical" evidence="6">
    <location>
        <begin position="111"/>
        <end position="128"/>
    </location>
</feature>
<dbReference type="PRINTS" id="PR00836">
    <property type="entry name" value="SOMATOTROPIN"/>
</dbReference>
<protein>
    <submittedName>
        <fullName evidence="8">Prolactin 2</fullName>
    </submittedName>
</protein>
<evidence type="ECO:0000256" key="5">
    <source>
        <dbReference type="RuleBase" id="RU003618"/>
    </source>
</evidence>
<sequence>MRRAPVLLLALMCLNVEFKVFSAPLCVHGDSGCHFISVSDLFNRVIQYSRRMHNLSSDLYSEFEKYFLPSKNHIGSATQNCPTAKISTPNNKDNALRATSSNHSTAFQSKYGIIILYLLIAFTLYPLLQFYQNIAHNKEFTNFSSSKVLEMSNMLHELKTGMQVMGIISNSINGLSQGESDLSSSASREVQPMNDYELLHCFRRDSNKIQNYLRILKCSIATEHAC</sequence>
<dbReference type="Ensembl" id="ENSECRT00000016971.1">
    <property type="protein sequence ID" value="ENSECRP00000016676.1"/>
    <property type="gene ID" value="ENSECRG00000011090.1"/>
</dbReference>
<evidence type="ECO:0000313" key="8">
    <source>
        <dbReference type="Ensembl" id="ENSECRP00000016676.1"/>
    </source>
</evidence>
<comment type="similarity">
    <text evidence="2 5">Belongs to the somatotropin/prolactin family.</text>
</comment>
<keyword evidence="9" id="KW-1185">Reference proteome</keyword>
<evidence type="ECO:0000313" key="9">
    <source>
        <dbReference type="Proteomes" id="UP000694620"/>
    </source>
</evidence>
<dbReference type="Proteomes" id="UP000694620">
    <property type="component" value="Chromosome 1"/>
</dbReference>
<keyword evidence="5" id="KW-0372">Hormone</keyword>
<dbReference type="InterPro" id="IPR001400">
    <property type="entry name" value="Somatotropin/Prolactin"/>
</dbReference>
<dbReference type="GO" id="GO:0005615">
    <property type="term" value="C:extracellular space"/>
    <property type="evidence" value="ECO:0007669"/>
    <property type="project" value="TreeGrafter"/>
</dbReference>
<dbReference type="GO" id="GO:0031667">
    <property type="term" value="P:response to nutrient levels"/>
    <property type="evidence" value="ECO:0007669"/>
    <property type="project" value="TreeGrafter"/>
</dbReference>
<dbReference type="AlphaFoldDB" id="A0A8C4SH26"/>
<evidence type="ECO:0000256" key="6">
    <source>
        <dbReference type="SAM" id="Phobius"/>
    </source>
</evidence>
<keyword evidence="4" id="KW-1015">Disulfide bond</keyword>
<reference evidence="8" key="3">
    <citation type="submission" date="2025-09" db="UniProtKB">
        <authorList>
            <consortium name="Ensembl"/>
        </authorList>
    </citation>
    <scope>IDENTIFICATION</scope>
</reference>
<dbReference type="PANTHER" id="PTHR11417:SF33">
    <property type="entry name" value="PROLACTIN LIKE"/>
    <property type="match status" value="1"/>
</dbReference>
<dbReference type="GO" id="GO:0046427">
    <property type="term" value="P:positive regulation of receptor signaling pathway via JAK-STAT"/>
    <property type="evidence" value="ECO:0007669"/>
    <property type="project" value="TreeGrafter"/>
</dbReference>
<dbReference type="Pfam" id="PF00103">
    <property type="entry name" value="Hormone_1"/>
    <property type="match status" value="1"/>
</dbReference>
<dbReference type="SUPFAM" id="SSF47266">
    <property type="entry name" value="4-helical cytokines"/>
    <property type="match status" value="1"/>
</dbReference>